<dbReference type="AlphaFoldDB" id="M3F602"/>
<proteinExistence type="predicted"/>
<sequence length="112" mass="12182">MTRTRPARGARPSRRPIRRDRRGSASLTPVIRVHTRLAPAREGPARRCLCVDRQLDTVPALSGTAPSSVSRKGPGLRRQCPDRPLVGVGAGIDRQPHTILDCPEALHQALSV</sequence>
<feature type="region of interest" description="Disordered" evidence="1">
    <location>
        <begin position="61"/>
        <end position="82"/>
    </location>
</feature>
<evidence type="ECO:0000256" key="1">
    <source>
        <dbReference type="SAM" id="MobiDB-lite"/>
    </source>
</evidence>
<dbReference type="EMBL" id="KB405058">
    <property type="protein sequence ID" value="EMF57048.1"/>
    <property type="molecule type" value="Genomic_DNA"/>
</dbReference>
<protein>
    <submittedName>
        <fullName evidence="2">Uncharacterized protein</fullName>
    </submittedName>
</protein>
<name>M3F602_9ACTN</name>
<accession>M3F602</accession>
<organism evidence="2 3">
    <name type="scientific">Streptomyces bottropensis ATCC 25435</name>
    <dbReference type="NCBI Taxonomy" id="1054862"/>
    <lineage>
        <taxon>Bacteria</taxon>
        <taxon>Bacillati</taxon>
        <taxon>Actinomycetota</taxon>
        <taxon>Actinomycetes</taxon>
        <taxon>Kitasatosporales</taxon>
        <taxon>Streptomycetaceae</taxon>
        <taxon>Streptomyces</taxon>
    </lineage>
</organism>
<gene>
    <name evidence="2" type="ORF">SBD_1585</name>
</gene>
<feature type="region of interest" description="Disordered" evidence="1">
    <location>
        <begin position="1"/>
        <end position="27"/>
    </location>
</feature>
<feature type="compositionally biased region" description="Basic residues" evidence="1">
    <location>
        <begin position="1"/>
        <end position="21"/>
    </location>
</feature>
<dbReference type="Proteomes" id="UP000030760">
    <property type="component" value="Unassembled WGS sequence"/>
</dbReference>
<reference evidence="3" key="1">
    <citation type="journal article" date="2013" name="Genome Announc.">
        <title>Draft Genome Sequence of Streptomyces bottropensis ATCC 25435, a Bottromycin-Producing Actinomycete.</title>
        <authorList>
            <person name="Zhang H."/>
            <person name="Zhou W."/>
            <person name="Zhuang Y."/>
            <person name="Liang X."/>
            <person name="Liu T."/>
        </authorList>
    </citation>
    <scope>NUCLEOTIDE SEQUENCE [LARGE SCALE GENOMIC DNA]</scope>
    <source>
        <strain evidence="3">ATCC 25435</strain>
    </source>
</reference>
<evidence type="ECO:0000313" key="2">
    <source>
        <dbReference type="EMBL" id="EMF57048.1"/>
    </source>
</evidence>
<evidence type="ECO:0000313" key="3">
    <source>
        <dbReference type="Proteomes" id="UP000030760"/>
    </source>
</evidence>